<keyword evidence="2" id="KW-0813">Transport</keyword>
<feature type="transmembrane region" description="Helical" evidence="9">
    <location>
        <begin position="6"/>
        <end position="30"/>
    </location>
</feature>
<dbReference type="PANTHER" id="PTHR30574:SF1">
    <property type="entry name" value="SULPHUR TRANSPORT DOMAIN-CONTAINING PROTEIN"/>
    <property type="match status" value="1"/>
</dbReference>
<sequence length="142" mass="14261">MTVDFSAFTPVAALVGGALIGLAAVLLVLFNGRIAGISGIVGSLLPPRAQGSAWQVAFVIGLLAAPWVYGLFAPVPAAASPASWPVLVLAGLLVGFGTRLGSGCTSGHGVCGLSRLSVRSLVATLCFMIAGFATVFVARHVL</sequence>
<evidence type="ECO:0000256" key="6">
    <source>
        <dbReference type="ARBA" id="ARBA00022989"/>
    </source>
</evidence>
<evidence type="ECO:0000256" key="4">
    <source>
        <dbReference type="ARBA" id="ARBA00022519"/>
    </source>
</evidence>
<evidence type="ECO:0000256" key="2">
    <source>
        <dbReference type="ARBA" id="ARBA00022448"/>
    </source>
</evidence>
<evidence type="ECO:0000256" key="1">
    <source>
        <dbReference type="ARBA" id="ARBA00004429"/>
    </source>
</evidence>
<feature type="transmembrane region" description="Helical" evidence="9">
    <location>
        <begin position="121"/>
        <end position="141"/>
    </location>
</feature>
<evidence type="ECO:0000256" key="3">
    <source>
        <dbReference type="ARBA" id="ARBA00022475"/>
    </source>
</evidence>
<dbReference type="InterPro" id="IPR007272">
    <property type="entry name" value="Sulf_transp_TsuA/YedE"/>
</dbReference>
<keyword evidence="6 9" id="KW-1133">Transmembrane helix</keyword>
<dbReference type="Pfam" id="PF04143">
    <property type="entry name" value="Sulf_transp"/>
    <property type="match status" value="1"/>
</dbReference>
<proteinExistence type="inferred from homology"/>
<comment type="caution">
    <text evidence="10">The sequence shown here is derived from an EMBL/GenBank/DDBJ whole genome shotgun (WGS) entry which is preliminary data.</text>
</comment>
<protein>
    <submittedName>
        <fullName evidence="10">Membrane protein YedE/YeeE</fullName>
    </submittedName>
</protein>
<evidence type="ECO:0000256" key="7">
    <source>
        <dbReference type="ARBA" id="ARBA00023136"/>
    </source>
</evidence>
<feature type="transmembrane region" description="Helical" evidence="9">
    <location>
        <begin position="82"/>
        <end position="100"/>
    </location>
</feature>
<evidence type="ECO:0000256" key="9">
    <source>
        <dbReference type="SAM" id="Phobius"/>
    </source>
</evidence>
<keyword evidence="7 9" id="KW-0472">Membrane</keyword>
<comment type="subcellular location">
    <subcellularLocation>
        <location evidence="1">Cell inner membrane</location>
        <topology evidence="1">Multi-pass membrane protein</topology>
    </subcellularLocation>
</comment>
<accession>A0ABR6REQ8</accession>
<evidence type="ECO:0000256" key="5">
    <source>
        <dbReference type="ARBA" id="ARBA00022692"/>
    </source>
</evidence>
<dbReference type="Proteomes" id="UP000562492">
    <property type="component" value="Unassembled WGS sequence"/>
</dbReference>
<comment type="similarity">
    <text evidence="8">Belongs to the TsuA/YedE (TC 9.B.102) family.</text>
</comment>
<name>A0ABR6REQ8_9BURK</name>
<organism evidence="10 11">
    <name type="scientific">Comamonas odontotermitis</name>
    <dbReference type="NCBI Taxonomy" id="379895"/>
    <lineage>
        <taxon>Bacteria</taxon>
        <taxon>Pseudomonadati</taxon>
        <taxon>Pseudomonadota</taxon>
        <taxon>Betaproteobacteria</taxon>
        <taxon>Burkholderiales</taxon>
        <taxon>Comamonadaceae</taxon>
        <taxon>Comamonas</taxon>
    </lineage>
</organism>
<keyword evidence="5 9" id="KW-0812">Transmembrane</keyword>
<dbReference type="EMBL" id="JACHKZ010000008">
    <property type="protein sequence ID" value="MBB6577634.1"/>
    <property type="molecule type" value="Genomic_DNA"/>
</dbReference>
<reference evidence="10 11" key="1">
    <citation type="submission" date="2020-08" db="EMBL/GenBank/DDBJ databases">
        <title>Functional genomics of gut bacteria from endangered species of beetles.</title>
        <authorList>
            <person name="Carlos-Shanley C."/>
        </authorList>
    </citation>
    <scope>NUCLEOTIDE SEQUENCE [LARGE SCALE GENOMIC DNA]</scope>
    <source>
        <strain evidence="10 11">S00124</strain>
    </source>
</reference>
<evidence type="ECO:0000313" key="11">
    <source>
        <dbReference type="Proteomes" id="UP000562492"/>
    </source>
</evidence>
<dbReference type="PANTHER" id="PTHR30574">
    <property type="entry name" value="INNER MEMBRANE PROTEIN YEDE"/>
    <property type="match status" value="1"/>
</dbReference>
<dbReference type="RefSeq" id="WP_184707290.1">
    <property type="nucleotide sequence ID" value="NZ_JACHKZ010000008.1"/>
</dbReference>
<keyword evidence="3" id="KW-1003">Cell membrane</keyword>
<evidence type="ECO:0000256" key="8">
    <source>
        <dbReference type="ARBA" id="ARBA00035655"/>
    </source>
</evidence>
<keyword evidence="4" id="KW-0997">Cell inner membrane</keyword>
<feature type="transmembrane region" description="Helical" evidence="9">
    <location>
        <begin position="51"/>
        <end position="70"/>
    </location>
</feature>
<gene>
    <name evidence="10" type="ORF">HNP33_001691</name>
</gene>
<keyword evidence="11" id="KW-1185">Reference proteome</keyword>
<evidence type="ECO:0000313" key="10">
    <source>
        <dbReference type="EMBL" id="MBB6577634.1"/>
    </source>
</evidence>